<evidence type="ECO:0000259" key="11">
    <source>
        <dbReference type="Pfam" id="PF14905"/>
    </source>
</evidence>
<gene>
    <name evidence="12" type="ORF">CJD36_011950</name>
</gene>
<evidence type="ECO:0000256" key="8">
    <source>
        <dbReference type="PROSITE-ProRule" id="PRU01360"/>
    </source>
</evidence>
<keyword evidence="3 8" id="KW-1134">Transmembrane beta strand</keyword>
<feature type="domain" description="Outer membrane protein beta-barrel" evidence="11">
    <location>
        <begin position="388"/>
        <end position="798"/>
    </location>
</feature>
<keyword evidence="5 9" id="KW-0732">Signal</keyword>
<dbReference type="Pfam" id="PF07715">
    <property type="entry name" value="Plug"/>
    <property type="match status" value="1"/>
</dbReference>
<dbReference type="Pfam" id="PF13620">
    <property type="entry name" value="CarboxypepD_reg"/>
    <property type="match status" value="1"/>
</dbReference>
<keyword evidence="6 8" id="KW-0472">Membrane</keyword>
<dbReference type="Proteomes" id="UP000239872">
    <property type="component" value="Unassembled WGS sequence"/>
</dbReference>
<evidence type="ECO:0000259" key="10">
    <source>
        <dbReference type="Pfam" id="PF07715"/>
    </source>
</evidence>
<keyword evidence="7 8" id="KW-0998">Cell outer membrane</keyword>
<dbReference type="OrthoDB" id="905812at2"/>
<dbReference type="GO" id="GO:0044718">
    <property type="term" value="P:siderophore transmembrane transport"/>
    <property type="evidence" value="ECO:0007669"/>
    <property type="project" value="TreeGrafter"/>
</dbReference>
<feature type="domain" description="TonB-dependent receptor plug" evidence="10">
    <location>
        <begin position="159"/>
        <end position="234"/>
    </location>
</feature>
<keyword evidence="4 8" id="KW-0812">Transmembrane</keyword>
<organism evidence="12 13">
    <name type="scientific">Flavipsychrobacter stenotrophus</name>
    <dbReference type="NCBI Taxonomy" id="2077091"/>
    <lineage>
        <taxon>Bacteria</taxon>
        <taxon>Pseudomonadati</taxon>
        <taxon>Bacteroidota</taxon>
        <taxon>Chitinophagia</taxon>
        <taxon>Chitinophagales</taxon>
        <taxon>Chitinophagaceae</taxon>
        <taxon>Flavipsychrobacter</taxon>
    </lineage>
</organism>
<sequence length="823" mass="89934">MYSGNNRLYSSSCIRFIIFLLSLCLSQVANAQSTFRITGRVIDSVTRQSIEYTTLTISDRITKKVVSGAITDTSGQFVVQSIQSGIYSISIEFIGYRKKIIDSVAVTAKNVPLGTILLSPAGQTLKAVTISGSAPIIENKIDKLVYNAANDITAQGGMALDILKKVPQVNVDIDGNVELQGNANIRFLINGKPSSVFGNSITDALAAIPASQIKSIEVITSPGAKYDAQGTGGIINIILKDNKIQGINGSINLSGGTRLNNASANLNVRHGCWGINTYLSGNKQIPSHTPATQDRLSTDNAGGVTHLVQDGYTDFARDGYQGGIGFDWSITKHDNITASLSYNHYGNGGSGITRIIEDSVGIAVPAITRNATSNFHTNSIDASLNYKKEFKKEGQELNMLYSTSIGRPHSDYSQTLTSDLNNLPYNGTISNNPGTDNEQAISIDYTHPVSSKVNVEAGAKAQLQDITSIADVNDLTPLSHDYVHDAGQSYHLRYNRQVYAAYGSVSMPLSSFLKIKAGLRYEHTNTKIDFPNTSVPAYNSLMPSLTFSHDFTNGFIKLSYSRRLERPDYGDINPFLNRSDPYNITTGNPFLKPEIGNNTELGLNKSLGKSGNVYIALIERINTQDHKRITTFYPEYQAGDSVLTNVSVTNVQNTGTEYNTGINVSGSYNIKEKLSLRGNVFATHRYLMTSIGSGNIDAGIRLRVNLNISYVFPHNLVAEAFGNYNSATNNIQGRSPQNISYTMAFRKQFWDKKASIGVTATNLFNEYTRQVTTINSGSYTSYSVRSVPYRSVGISFTYKFGKLEFKKNKDEENYLNNQPVMGG</sequence>
<dbReference type="EMBL" id="PPSL01000003">
    <property type="protein sequence ID" value="PQJ10678.1"/>
    <property type="molecule type" value="Genomic_DNA"/>
</dbReference>
<dbReference type="PANTHER" id="PTHR30069:SF29">
    <property type="entry name" value="HEMOGLOBIN AND HEMOGLOBIN-HAPTOGLOBIN-BINDING PROTEIN 1-RELATED"/>
    <property type="match status" value="1"/>
</dbReference>
<reference evidence="12 13" key="1">
    <citation type="submission" date="2018-01" db="EMBL/GenBank/DDBJ databases">
        <title>A novel member of the phylum Bacteroidetes isolated from glacier ice.</title>
        <authorList>
            <person name="Liu Q."/>
            <person name="Xin Y.-H."/>
        </authorList>
    </citation>
    <scope>NUCLEOTIDE SEQUENCE [LARGE SCALE GENOMIC DNA]</scope>
    <source>
        <strain evidence="12 13">RB1R16</strain>
    </source>
</reference>
<evidence type="ECO:0000256" key="2">
    <source>
        <dbReference type="ARBA" id="ARBA00022448"/>
    </source>
</evidence>
<dbReference type="GO" id="GO:0030246">
    <property type="term" value="F:carbohydrate binding"/>
    <property type="evidence" value="ECO:0007669"/>
    <property type="project" value="InterPro"/>
</dbReference>
<dbReference type="SUPFAM" id="SSF56935">
    <property type="entry name" value="Porins"/>
    <property type="match status" value="1"/>
</dbReference>
<dbReference type="Pfam" id="PF14905">
    <property type="entry name" value="OMP_b-brl_3"/>
    <property type="match status" value="1"/>
</dbReference>
<evidence type="ECO:0000256" key="7">
    <source>
        <dbReference type="ARBA" id="ARBA00023237"/>
    </source>
</evidence>
<dbReference type="InterPro" id="IPR013784">
    <property type="entry name" value="Carb-bd-like_fold"/>
</dbReference>
<name>A0A2S7SVD8_9BACT</name>
<dbReference type="RefSeq" id="WP_105039406.1">
    <property type="nucleotide sequence ID" value="NZ_PPSL01000003.1"/>
</dbReference>
<evidence type="ECO:0000256" key="5">
    <source>
        <dbReference type="ARBA" id="ARBA00022729"/>
    </source>
</evidence>
<keyword evidence="13" id="KW-1185">Reference proteome</keyword>
<evidence type="ECO:0000313" key="13">
    <source>
        <dbReference type="Proteomes" id="UP000239872"/>
    </source>
</evidence>
<dbReference type="PROSITE" id="PS52016">
    <property type="entry name" value="TONB_DEPENDENT_REC_3"/>
    <property type="match status" value="1"/>
</dbReference>
<evidence type="ECO:0000256" key="4">
    <source>
        <dbReference type="ARBA" id="ARBA00022692"/>
    </source>
</evidence>
<dbReference type="GO" id="GO:0015344">
    <property type="term" value="F:siderophore uptake transmembrane transporter activity"/>
    <property type="evidence" value="ECO:0007669"/>
    <property type="project" value="TreeGrafter"/>
</dbReference>
<dbReference type="PANTHER" id="PTHR30069">
    <property type="entry name" value="TONB-DEPENDENT OUTER MEMBRANE RECEPTOR"/>
    <property type="match status" value="1"/>
</dbReference>
<evidence type="ECO:0000256" key="9">
    <source>
        <dbReference type="SAM" id="SignalP"/>
    </source>
</evidence>
<evidence type="ECO:0000256" key="1">
    <source>
        <dbReference type="ARBA" id="ARBA00004571"/>
    </source>
</evidence>
<keyword evidence="12" id="KW-0675">Receptor</keyword>
<dbReference type="Gene3D" id="2.40.170.20">
    <property type="entry name" value="TonB-dependent receptor, beta-barrel domain"/>
    <property type="match status" value="1"/>
</dbReference>
<dbReference type="InterPro" id="IPR012910">
    <property type="entry name" value="Plug_dom"/>
</dbReference>
<dbReference type="InterPro" id="IPR041700">
    <property type="entry name" value="OMP_b-brl_3"/>
</dbReference>
<dbReference type="Gene3D" id="2.60.40.1120">
    <property type="entry name" value="Carboxypeptidase-like, regulatory domain"/>
    <property type="match status" value="1"/>
</dbReference>
<feature type="chain" id="PRO_5015692316" evidence="9">
    <location>
        <begin position="32"/>
        <end position="823"/>
    </location>
</feature>
<keyword evidence="2 8" id="KW-0813">Transport</keyword>
<feature type="signal peptide" evidence="9">
    <location>
        <begin position="1"/>
        <end position="31"/>
    </location>
</feature>
<comment type="similarity">
    <text evidence="8">Belongs to the TonB-dependent receptor family.</text>
</comment>
<evidence type="ECO:0000313" key="12">
    <source>
        <dbReference type="EMBL" id="PQJ10678.1"/>
    </source>
</evidence>
<evidence type="ECO:0000256" key="3">
    <source>
        <dbReference type="ARBA" id="ARBA00022452"/>
    </source>
</evidence>
<dbReference type="InterPro" id="IPR039426">
    <property type="entry name" value="TonB-dep_rcpt-like"/>
</dbReference>
<dbReference type="InterPro" id="IPR037066">
    <property type="entry name" value="Plug_dom_sf"/>
</dbReference>
<dbReference type="Gene3D" id="2.170.130.10">
    <property type="entry name" value="TonB-dependent receptor, plug domain"/>
    <property type="match status" value="1"/>
</dbReference>
<comment type="caution">
    <text evidence="12">The sequence shown here is derived from an EMBL/GenBank/DDBJ whole genome shotgun (WGS) entry which is preliminary data.</text>
</comment>
<dbReference type="GO" id="GO:0009279">
    <property type="term" value="C:cell outer membrane"/>
    <property type="evidence" value="ECO:0007669"/>
    <property type="project" value="UniProtKB-SubCell"/>
</dbReference>
<dbReference type="SUPFAM" id="SSF49452">
    <property type="entry name" value="Starch-binding domain-like"/>
    <property type="match status" value="1"/>
</dbReference>
<dbReference type="InterPro" id="IPR036942">
    <property type="entry name" value="Beta-barrel_TonB_sf"/>
</dbReference>
<protein>
    <submittedName>
        <fullName evidence="12">TonB-dependent receptor</fullName>
    </submittedName>
</protein>
<proteinExistence type="inferred from homology"/>
<accession>A0A2S7SVD8</accession>
<comment type="subcellular location">
    <subcellularLocation>
        <location evidence="1 8">Cell outer membrane</location>
        <topology evidence="1 8">Multi-pass membrane protein</topology>
    </subcellularLocation>
</comment>
<evidence type="ECO:0000256" key="6">
    <source>
        <dbReference type="ARBA" id="ARBA00023136"/>
    </source>
</evidence>
<dbReference type="AlphaFoldDB" id="A0A2S7SVD8"/>